<evidence type="ECO:0000313" key="1">
    <source>
        <dbReference type="EMBL" id="TYI23879.1"/>
    </source>
</evidence>
<gene>
    <name evidence="1" type="ORF">ES332_A06G195800v1</name>
</gene>
<proteinExistence type="predicted"/>
<evidence type="ECO:0000313" key="2">
    <source>
        <dbReference type="Proteomes" id="UP000322667"/>
    </source>
</evidence>
<accession>A0A5D2Q6E7</accession>
<keyword evidence="2" id="KW-1185">Reference proteome</keyword>
<protein>
    <submittedName>
        <fullName evidence="1">Uncharacterized protein</fullName>
    </submittedName>
</protein>
<sequence length="73" mass="8191">MLSQPSHSLFSRITQALKHCRFPSHTPLWTTNGKPFCQPITLKNEGFYSQNTSIFLAIFTQLAGHEDVGANVE</sequence>
<dbReference type="AlphaFoldDB" id="A0A5D2Q6E7"/>
<dbReference type="EMBL" id="CM017615">
    <property type="protein sequence ID" value="TYI23879.1"/>
    <property type="molecule type" value="Genomic_DNA"/>
</dbReference>
<organism evidence="1 2">
    <name type="scientific">Gossypium tomentosum</name>
    <name type="common">Hawaiian cotton</name>
    <name type="synonym">Gossypium sandvicense</name>
    <dbReference type="NCBI Taxonomy" id="34277"/>
    <lineage>
        <taxon>Eukaryota</taxon>
        <taxon>Viridiplantae</taxon>
        <taxon>Streptophyta</taxon>
        <taxon>Embryophyta</taxon>
        <taxon>Tracheophyta</taxon>
        <taxon>Spermatophyta</taxon>
        <taxon>Magnoliopsida</taxon>
        <taxon>eudicotyledons</taxon>
        <taxon>Gunneridae</taxon>
        <taxon>Pentapetalae</taxon>
        <taxon>rosids</taxon>
        <taxon>malvids</taxon>
        <taxon>Malvales</taxon>
        <taxon>Malvaceae</taxon>
        <taxon>Malvoideae</taxon>
        <taxon>Gossypium</taxon>
    </lineage>
</organism>
<dbReference type="Proteomes" id="UP000322667">
    <property type="component" value="Chromosome A06"/>
</dbReference>
<name>A0A5D2Q6E7_GOSTO</name>
<reference evidence="1 2" key="1">
    <citation type="submission" date="2019-07" db="EMBL/GenBank/DDBJ databases">
        <title>WGS assembly of Gossypium tomentosum.</title>
        <authorList>
            <person name="Chen Z.J."/>
            <person name="Sreedasyam A."/>
            <person name="Ando A."/>
            <person name="Song Q."/>
            <person name="De L."/>
            <person name="Hulse-Kemp A."/>
            <person name="Ding M."/>
            <person name="Ye W."/>
            <person name="Kirkbride R."/>
            <person name="Jenkins J."/>
            <person name="Plott C."/>
            <person name="Lovell J."/>
            <person name="Lin Y.-M."/>
            <person name="Vaughn R."/>
            <person name="Liu B."/>
            <person name="Li W."/>
            <person name="Simpson S."/>
            <person name="Scheffler B."/>
            <person name="Saski C."/>
            <person name="Grover C."/>
            <person name="Hu G."/>
            <person name="Conover J."/>
            <person name="Carlson J."/>
            <person name="Shu S."/>
            <person name="Boston L."/>
            <person name="Williams M."/>
            <person name="Peterson D."/>
            <person name="Mcgee K."/>
            <person name="Jones D."/>
            <person name="Wendel J."/>
            <person name="Stelly D."/>
            <person name="Grimwood J."/>
            <person name="Schmutz J."/>
        </authorList>
    </citation>
    <scope>NUCLEOTIDE SEQUENCE [LARGE SCALE GENOMIC DNA]</scope>
    <source>
        <strain evidence="1">7179.01</strain>
    </source>
</reference>